<feature type="transmembrane region" description="Helical" evidence="1">
    <location>
        <begin position="299"/>
        <end position="324"/>
    </location>
</feature>
<feature type="transmembrane region" description="Helical" evidence="1">
    <location>
        <begin position="31"/>
        <end position="48"/>
    </location>
</feature>
<feature type="transmembrane region" description="Helical" evidence="1">
    <location>
        <begin position="387"/>
        <end position="404"/>
    </location>
</feature>
<feature type="transmembrane region" description="Helical" evidence="1">
    <location>
        <begin position="101"/>
        <end position="124"/>
    </location>
</feature>
<comment type="caution">
    <text evidence="2">The sequence shown here is derived from an EMBL/GenBank/DDBJ whole genome shotgun (WGS) entry which is preliminary data.</text>
</comment>
<dbReference type="RefSeq" id="WP_185663183.1">
    <property type="nucleotide sequence ID" value="NZ_JACLAW010000003.1"/>
</dbReference>
<proteinExistence type="predicted"/>
<protein>
    <submittedName>
        <fullName evidence="2">Transporter</fullName>
    </submittedName>
</protein>
<dbReference type="GO" id="GO:0005886">
    <property type="term" value="C:plasma membrane"/>
    <property type="evidence" value="ECO:0007669"/>
    <property type="project" value="TreeGrafter"/>
</dbReference>
<dbReference type="InterPro" id="IPR003474">
    <property type="entry name" value="Glcn_transporter"/>
</dbReference>
<reference evidence="2 3" key="1">
    <citation type="submission" date="2020-08" db="EMBL/GenBank/DDBJ databases">
        <title>The genome sequence of type strain Novosphingobium flavum NBRC 111647.</title>
        <authorList>
            <person name="Liu Y."/>
        </authorList>
    </citation>
    <scope>NUCLEOTIDE SEQUENCE [LARGE SCALE GENOMIC DNA]</scope>
    <source>
        <strain evidence="2 3">NBRC 111647</strain>
    </source>
</reference>
<evidence type="ECO:0000313" key="3">
    <source>
        <dbReference type="Proteomes" id="UP000566813"/>
    </source>
</evidence>
<feature type="transmembrane region" description="Helical" evidence="1">
    <location>
        <begin position="60"/>
        <end position="77"/>
    </location>
</feature>
<evidence type="ECO:0000256" key="1">
    <source>
        <dbReference type="SAM" id="Phobius"/>
    </source>
</evidence>
<name>A0A7X1KKX2_9SPHN</name>
<keyword evidence="3" id="KW-1185">Reference proteome</keyword>
<feature type="transmembrane region" description="Helical" evidence="1">
    <location>
        <begin position="175"/>
        <end position="194"/>
    </location>
</feature>
<sequence length="449" mass="46075">MVTLLMIGLAGIALLLVLVLAVKMQPFVALLLASLFVALVAGLPVSELTKTVEEGLGGSLGHIALIVSLGAMIGKIIDESGGAGALARAMLTRFGDKRVPLALTIAGFLVGIPVFFEVGVIMLMPLAYAVARRGSPLLPIALPMCIAILIVHALLPPHPGAVAIAGLLGADLGRMLAFGLPIAAATAVVARFAAKLLARGDFAMSEDIREQVIGEHHVPAPASEAQDPPLGTVLALILAPILMILASTAAGLALPKGSPALPVFQFFGIPFVALLTDVLLCAWLLGLRRGWTRSQVGEVLAAAIPGVSIVIMITGGGAIFAKVLVVTGIGGAVADLLRSTGLPIFLLAFLLTMLIRAVQGPTTVALMTVGGILAAYTHDAGLDANHLALLCLAMGCGGIAFSHVNDAGFWIVTRLLGLNVRDGLRTWTVVSTVAGLAGFCFTAALWLIL</sequence>
<feature type="transmembrane region" description="Helical" evidence="1">
    <location>
        <begin position="424"/>
        <end position="448"/>
    </location>
</feature>
<dbReference type="Pfam" id="PF02447">
    <property type="entry name" value="GntP_permease"/>
    <property type="match status" value="1"/>
</dbReference>
<dbReference type="PANTHER" id="PTHR30354">
    <property type="entry name" value="GNT FAMILY GLUCONATE TRANSPORTER"/>
    <property type="match status" value="1"/>
</dbReference>
<feature type="transmembrane region" description="Helical" evidence="1">
    <location>
        <begin position="344"/>
        <end position="375"/>
    </location>
</feature>
<gene>
    <name evidence="2" type="ORF">H7F51_05330</name>
</gene>
<keyword evidence="1" id="KW-0812">Transmembrane</keyword>
<keyword evidence="1" id="KW-0472">Membrane</keyword>
<feature type="transmembrane region" description="Helical" evidence="1">
    <location>
        <begin position="136"/>
        <end position="155"/>
    </location>
</feature>
<dbReference type="EMBL" id="JACLAW010000003">
    <property type="protein sequence ID" value="MBC2664932.1"/>
    <property type="molecule type" value="Genomic_DNA"/>
</dbReference>
<feature type="transmembrane region" description="Helical" evidence="1">
    <location>
        <begin position="266"/>
        <end position="287"/>
    </location>
</feature>
<dbReference type="PIRSF" id="PIRSF002746">
    <property type="entry name" value="Gluconate_transporter"/>
    <property type="match status" value="1"/>
</dbReference>
<dbReference type="Proteomes" id="UP000566813">
    <property type="component" value="Unassembled WGS sequence"/>
</dbReference>
<dbReference type="PANTHER" id="PTHR30354:SF25">
    <property type="entry name" value="INNER MEMBRANE PERMEASE YGBN"/>
    <property type="match status" value="1"/>
</dbReference>
<dbReference type="GO" id="GO:0015128">
    <property type="term" value="F:gluconate transmembrane transporter activity"/>
    <property type="evidence" value="ECO:0007669"/>
    <property type="project" value="InterPro"/>
</dbReference>
<dbReference type="NCBIfam" id="TIGR00791">
    <property type="entry name" value="gntP"/>
    <property type="match status" value="1"/>
</dbReference>
<evidence type="ECO:0000313" key="2">
    <source>
        <dbReference type="EMBL" id="MBC2664932.1"/>
    </source>
</evidence>
<organism evidence="2 3">
    <name type="scientific">Novosphingobium flavum</name>
    <dbReference type="NCBI Taxonomy" id="1778672"/>
    <lineage>
        <taxon>Bacteria</taxon>
        <taxon>Pseudomonadati</taxon>
        <taxon>Pseudomonadota</taxon>
        <taxon>Alphaproteobacteria</taxon>
        <taxon>Sphingomonadales</taxon>
        <taxon>Sphingomonadaceae</taxon>
        <taxon>Novosphingobium</taxon>
    </lineage>
</organism>
<accession>A0A7X1KKX2</accession>
<feature type="transmembrane region" description="Helical" evidence="1">
    <location>
        <begin position="233"/>
        <end position="254"/>
    </location>
</feature>
<dbReference type="AlphaFoldDB" id="A0A7X1KKX2"/>
<keyword evidence="1" id="KW-1133">Transmembrane helix</keyword>